<keyword evidence="3" id="KW-1185">Reference proteome</keyword>
<evidence type="ECO:0000313" key="3">
    <source>
        <dbReference type="Proteomes" id="UP000252139"/>
    </source>
</evidence>
<reference evidence="2 3" key="1">
    <citation type="journal article" date="2018" name="G3 (Bethesda)">
        <title>Phylogenetic and Phylogenomic Definition of Rhizopus Species.</title>
        <authorList>
            <person name="Gryganskyi A.P."/>
            <person name="Golan J."/>
            <person name="Dolatabadi S."/>
            <person name="Mondo S."/>
            <person name="Robb S."/>
            <person name="Idnurm A."/>
            <person name="Muszewska A."/>
            <person name="Steczkiewicz K."/>
            <person name="Masonjones S."/>
            <person name="Liao H.L."/>
            <person name="Gajdeczka M.T."/>
            <person name="Anike F."/>
            <person name="Vuek A."/>
            <person name="Anishchenko I.M."/>
            <person name="Voigt K."/>
            <person name="de Hoog G.S."/>
            <person name="Smith M.E."/>
            <person name="Heitman J."/>
            <person name="Vilgalys R."/>
            <person name="Stajich J.E."/>
        </authorList>
    </citation>
    <scope>NUCLEOTIDE SEQUENCE [LARGE SCALE GENOMIC DNA]</scope>
    <source>
        <strain evidence="2 3">CBS 357.93</strain>
    </source>
</reference>
<dbReference type="Proteomes" id="UP000252139">
    <property type="component" value="Unassembled WGS sequence"/>
</dbReference>
<dbReference type="EMBL" id="PJQL01000288">
    <property type="protein sequence ID" value="RCH97304.1"/>
    <property type="molecule type" value="Genomic_DNA"/>
</dbReference>
<sequence length="196" mass="21254">MVLPLPDTFGSMPPDIAPISPNINPSAPSSTPRTDTDTVNSQQPTATRTYAAIASLPLATKASPKGISTVRKKISSYRSFDSANKTTQSTCSIHRTGTTDHSVFYRIPHRLKDLKVPFSIALSEKFPFGVGLGFTTHEDVQGTVAKVTLISAEHCKEAVTTPLVVENQVFTASPAVQLSLFRTCIRHFVRGPLWCI</sequence>
<protein>
    <submittedName>
        <fullName evidence="2">Uncharacterized protein</fullName>
    </submittedName>
</protein>
<proteinExistence type="predicted"/>
<feature type="region of interest" description="Disordered" evidence="1">
    <location>
        <begin position="1"/>
        <end position="44"/>
    </location>
</feature>
<dbReference type="STRING" id="86630.A0A367K512"/>
<comment type="caution">
    <text evidence="2">The sequence shown here is derived from an EMBL/GenBank/DDBJ whole genome shotgun (WGS) entry which is preliminary data.</text>
</comment>
<dbReference type="OrthoDB" id="2202398at2759"/>
<dbReference type="AlphaFoldDB" id="A0A367K512"/>
<name>A0A367K512_RHIAZ</name>
<gene>
    <name evidence="2" type="ORF">CU097_004583</name>
</gene>
<feature type="compositionally biased region" description="Low complexity" evidence="1">
    <location>
        <begin position="13"/>
        <end position="32"/>
    </location>
</feature>
<evidence type="ECO:0000256" key="1">
    <source>
        <dbReference type="SAM" id="MobiDB-lite"/>
    </source>
</evidence>
<evidence type="ECO:0000313" key="2">
    <source>
        <dbReference type="EMBL" id="RCH97304.1"/>
    </source>
</evidence>
<accession>A0A367K512</accession>
<organism evidence="2 3">
    <name type="scientific">Rhizopus azygosporus</name>
    <name type="common">Rhizopus microsporus var. azygosporus</name>
    <dbReference type="NCBI Taxonomy" id="86630"/>
    <lineage>
        <taxon>Eukaryota</taxon>
        <taxon>Fungi</taxon>
        <taxon>Fungi incertae sedis</taxon>
        <taxon>Mucoromycota</taxon>
        <taxon>Mucoromycotina</taxon>
        <taxon>Mucoromycetes</taxon>
        <taxon>Mucorales</taxon>
        <taxon>Mucorineae</taxon>
        <taxon>Rhizopodaceae</taxon>
        <taxon>Rhizopus</taxon>
    </lineage>
</organism>